<name>A0A6P8Y4P8_THRPL</name>
<dbReference type="OrthoDB" id="10021571at2759"/>
<dbReference type="GO" id="GO:0016589">
    <property type="term" value="C:NURF complex"/>
    <property type="evidence" value="ECO:0007669"/>
    <property type="project" value="TreeGrafter"/>
</dbReference>
<accession>A0A6P8Y4P8</accession>
<dbReference type="PANTHER" id="PTHR21397:SF2">
    <property type="entry name" value="CHROMATIN COMPLEXES SUBUNIT BAP18"/>
    <property type="match status" value="1"/>
</dbReference>
<dbReference type="GO" id="GO:0071339">
    <property type="term" value="C:MLL1 complex"/>
    <property type="evidence" value="ECO:0007669"/>
    <property type="project" value="TreeGrafter"/>
</dbReference>
<dbReference type="InterPro" id="IPR009057">
    <property type="entry name" value="Homeodomain-like_sf"/>
</dbReference>
<evidence type="ECO:0000256" key="1">
    <source>
        <dbReference type="ARBA" id="ARBA00004123"/>
    </source>
</evidence>
<dbReference type="GeneID" id="117639445"/>
<proteinExistence type="predicted"/>
<gene>
    <name evidence="4" type="primary">LOC117639445</name>
</gene>
<dbReference type="PANTHER" id="PTHR21397">
    <property type="entry name" value="CHROMATIN COMPLEXES SUBUNIT BAP18-RELATED"/>
    <property type="match status" value="1"/>
</dbReference>
<dbReference type="SUPFAM" id="SSF46689">
    <property type="entry name" value="Homeodomain-like"/>
    <property type="match status" value="1"/>
</dbReference>
<evidence type="ECO:0000313" key="4">
    <source>
        <dbReference type="RefSeq" id="XP_034230996.1"/>
    </source>
</evidence>
<evidence type="ECO:0000313" key="3">
    <source>
        <dbReference type="Proteomes" id="UP000515158"/>
    </source>
</evidence>
<dbReference type="SMART" id="SM00717">
    <property type="entry name" value="SANT"/>
    <property type="match status" value="1"/>
</dbReference>
<dbReference type="InterPro" id="IPR001005">
    <property type="entry name" value="SANT/Myb"/>
</dbReference>
<sequence>MQLHPTADSPAGKWTDEEIEMLRHAVLKFGEELSTICEHIKGKTVSQIKSTLKKKVFEDAGLQVRQIQATPTSINQQTQQSMMSREVTLNMLNATESEVDVEGLNEDVKLEFDGPTEEVAS</sequence>
<dbReference type="Gene3D" id="1.10.10.60">
    <property type="entry name" value="Homeodomain-like"/>
    <property type="match status" value="1"/>
</dbReference>
<dbReference type="RefSeq" id="XP_034230996.1">
    <property type="nucleotide sequence ID" value="XM_034375105.1"/>
</dbReference>
<dbReference type="FunFam" id="1.10.10.60:FF:000452">
    <property type="entry name" value="Chromatin complexes subunit BAP18"/>
    <property type="match status" value="1"/>
</dbReference>
<dbReference type="Proteomes" id="UP000515158">
    <property type="component" value="Unplaced"/>
</dbReference>
<protein>
    <submittedName>
        <fullName evidence="4">Chromatin complexes subunit BAP18 isoform X2</fullName>
    </submittedName>
</protein>
<feature type="domain" description="Myb-like" evidence="2">
    <location>
        <begin position="10"/>
        <end position="58"/>
    </location>
</feature>
<organism evidence="4">
    <name type="scientific">Thrips palmi</name>
    <name type="common">Melon thrips</name>
    <dbReference type="NCBI Taxonomy" id="161013"/>
    <lineage>
        <taxon>Eukaryota</taxon>
        <taxon>Metazoa</taxon>
        <taxon>Ecdysozoa</taxon>
        <taxon>Arthropoda</taxon>
        <taxon>Hexapoda</taxon>
        <taxon>Insecta</taxon>
        <taxon>Pterygota</taxon>
        <taxon>Neoptera</taxon>
        <taxon>Paraneoptera</taxon>
        <taxon>Thysanoptera</taxon>
        <taxon>Terebrantia</taxon>
        <taxon>Thripoidea</taxon>
        <taxon>Thripidae</taxon>
        <taxon>Thrips</taxon>
    </lineage>
</organism>
<evidence type="ECO:0000259" key="2">
    <source>
        <dbReference type="SMART" id="SM00717"/>
    </source>
</evidence>
<comment type="subcellular location">
    <subcellularLocation>
        <location evidence="1">Nucleus</location>
    </subcellularLocation>
</comment>
<dbReference type="CDD" id="cd00167">
    <property type="entry name" value="SANT"/>
    <property type="match status" value="1"/>
</dbReference>
<dbReference type="Pfam" id="PF00249">
    <property type="entry name" value="Myb_DNA-binding"/>
    <property type="match status" value="1"/>
</dbReference>
<reference evidence="4" key="1">
    <citation type="submission" date="2025-08" db="UniProtKB">
        <authorList>
            <consortium name="RefSeq"/>
        </authorList>
    </citation>
    <scope>IDENTIFICATION</scope>
    <source>
        <tissue evidence="4">Total insect</tissue>
    </source>
</reference>
<dbReference type="AlphaFoldDB" id="A0A6P8Y4P8"/>
<keyword evidence="3" id="KW-1185">Reference proteome</keyword>